<feature type="compositionally biased region" description="Basic and acidic residues" evidence="7">
    <location>
        <begin position="10"/>
        <end position="31"/>
    </location>
</feature>
<keyword evidence="8" id="KW-1133">Transmembrane helix</keyword>
<evidence type="ECO:0000256" key="6">
    <source>
        <dbReference type="ARBA" id="ARBA00023315"/>
    </source>
</evidence>
<feature type="domain" description="FHA" evidence="9">
    <location>
        <begin position="151"/>
        <end position="202"/>
    </location>
</feature>
<accession>A0ABD1XXH5</accession>
<comment type="caution">
    <text evidence="10">The sequence shown here is derived from an EMBL/GenBank/DDBJ whole genome shotgun (WGS) entry which is preliminary data.</text>
</comment>
<dbReference type="Pfam" id="PF00498">
    <property type="entry name" value="FHA"/>
    <property type="match status" value="1"/>
</dbReference>
<evidence type="ECO:0000256" key="4">
    <source>
        <dbReference type="ARBA" id="ARBA00013211"/>
    </source>
</evidence>
<name>A0ABD1XXH5_9MARC</name>
<evidence type="ECO:0000256" key="3">
    <source>
        <dbReference type="ARBA" id="ARBA00008655"/>
    </source>
</evidence>
<keyword evidence="8" id="KW-0812">Transmembrane</keyword>
<dbReference type="InterPro" id="IPR008984">
    <property type="entry name" value="SMAD_FHA_dom_sf"/>
</dbReference>
<evidence type="ECO:0000259" key="9">
    <source>
        <dbReference type="PROSITE" id="PS50006"/>
    </source>
</evidence>
<dbReference type="SMART" id="SM00240">
    <property type="entry name" value="FHA"/>
    <property type="match status" value="1"/>
</dbReference>
<evidence type="ECO:0000256" key="5">
    <source>
        <dbReference type="ARBA" id="ARBA00022679"/>
    </source>
</evidence>
<dbReference type="Pfam" id="PF01553">
    <property type="entry name" value="Acyltransferase"/>
    <property type="match status" value="1"/>
</dbReference>
<keyword evidence="5" id="KW-0808">Transferase</keyword>
<dbReference type="InterPro" id="IPR000253">
    <property type="entry name" value="FHA_dom"/>
</dbReference>
<dbReference type="GO" id="GO:0003841">
    <property type="term" value="F:1-acylglycerol-3-phosphate O-acyltransferase activity"/>
    <property type="evidence" value="ECO:0007669"/>
    <property type="project" value="UniProtKB-EC"/>
</dbReference>
<dbReference type="PROSITE" id="PS50006">
    <property type="entry name" value="FHA_DOMAIN"/>
    <property type="match status" value="1"/>
</dbReference>
<dbReference type="SUPFAM" id="SSF49879">
    <property type="entry name" value="SMAD/FHA domain"/>
    <property type="match status" value="1"/>
</dbReference>
<dbReference type="EC" id="2.3.1.51" evidence="4"/>
<sequence>MMKMILKTSRLREEKIGDQPSSCDHKQREIELPPGGSGQVTPVELGVRHNLTHISMPLMHFLQAEFLDLKVFLQAIMIVASEEEDGKRKNGSAEVGAQDAYTPESSETKFAAFVQQKWPVDSNGALKTPWARLVSVDKNFSNIELVNEDEVFVGRADVVSATGTEDLHISEAHCKIWRSGENDACYIQNLSVNGTTVQGKLIEKDEQEILHQGDEVALGPHTSGCPVFIFQLINRVLIAHQKRGLEIETDSAAPQAVEHIDETASGAMRPKEGTISHKPLTLYRIIRGVMCLIILLSTAFVTLITLGPFMFIVLRLYSVHTSRKCIGFIFGQWLSMWPYFFEKINGTNVIFSGDNVPAGERAMVMCNHRTEVDWMYTWNLALRKNQIGFTKYALKSSVRNVPLFGWAFHVLEFLPLDRKWELDAPVIESYLRSFADPEDPFWFVLFPEGTDFTEEKLAKGNVYARQLGLRGDLHHVLLPRTKGFMACLPLLTNSVIAVYDLTIAYKYRCPLFIDNLFGIDPAEVHIHIRRIPIKDIPTSEEEASSWLYDAFYKKDSLMTGFYKDGSFPNVIDQGELNTLGFLIRSTVFTIASMLVLKFALFGDGWVRLYVTVSCMILPTITFFGLKPSPLVNSR</sequence>
<dbReference type="Pfam" id="PF16076">
    <property type="entry name" value="Acyltransf_C"/>
    <property type="match status" value="1"/>
</dbReference>
<dbReference type="Gene3D" id="2.60.200.20">
    <property type="match status" value="1"/>
</dbReference>
<feature type="transmembrane region" description="Helical" evidence="8">
    <location>
        <begin position="285"/>
        <end position="314"/>
    </location>
</feature>
<evidence type="ECO:0000313" key="11">
    <source>
        <dbReference type="Proteomes" id="UP001605036"/>
    </source>
</evidence>
<dbReference type="PANTHER" id="PTHR10983:SF16">
    <property type="entry name" value="LYSOCARDIOLIPIN ACYLTRANSFERASE 1"/>
    <property type="match status" value="1"/>
</dbReference>
<dbReference type="PANTHER" id="PTHR10983">
    <property type="entry name" value="1-ACYLGLYCEROL-3-PHOSPHATE ACYLTRANSFERASE-RELATED"/>
    <property type="match status" value="1"/>
</dbReference>
<protein>
    <recommendedName>
        <fullName evidence="4">1-acylglycerol-3-phosphate O-acyltransferase</fullName>
        <ecNumber evidence="4">2.3.1.51</ecNumber>
    </recommendedName>
</protein>
<comment type="similarity">
    <text evidence="3">Belongs to the 1-acyl-sn-glycerol-3-phosphate acyltransferase family.</text>
</comment>
<feature type="transmembrane region" description="Helical" evidence="8">
    <location>
        <begin position="581"/>
        <end position="600"/>
    </location>
</feature>
<keyword evidence="8" id="KW-0472">Membrane</keyword>
<dbReference type="InterPro" id="IPR002123">
    <property type="entry name" value="Plipid/glycerol_acylTrfase"/>
</dbReference>
<dbReference type="InterPro" id="IPR032098">
    <property type="entry name" value="Acyltransf_C"/>
</dbReference>
<comment type="pathway">
    <text evidence="2">Phospholipid metabolism; CDP-diacylglycerol biosynthesis; CDP-diacylglycerol from sn-glycerol 3-phosphate: step 2/3.</text>
</comment>
<dbReference type="SUPFAM" id="SSF69593">
    <property type="entry name" value="Glycerol-3-phosphate (1)-acyltransferase"/>
    <property type="match status" value="1"/>
</dbReference>
<dbReference type="Proteomes" id="UP001605036">
    <property type="component" value="Unassembled WGS sequence"/>
</dbReference>
<evidence type="ECO:0000256" key="8">
    <source>
        <dbReference type="SAM" id="Phobius"/>
    </source>
</evidence>
<dbReference type="SMART" id="SM00563">
    <property type="entry name" value="PlsC"/>
    <property type="match status" value="1"/>
</dbReference>
<dbReference type="EMBL" id="JBHFFA010000007">
    <property type="protein sequence ID" value="KAL2613654.1"/>
    <property type="molecule type" value="Genomic_DNA"/>
</dbReference>
<comment type="catalytic activity">
    <reaction evidence="1">
        <text>a 1-acyl-sn-glycero-3-phosphate + an acyl-CoA = a 1,2-diacyl-sn-glycero-3-phosphate + CoA</text>
        <dbReference type="Rhea" id="RHEA:19709"/>
        <dbReference type="ChEBI" id="CHEBI:57287"/>
        <dbReference type="ChEBI" id="CHEBI:57970"/>
        <dbReference type="ChEBI" id="CHEBI:58342"/>
        <dbReference type="ChEBI" id="CHEBI:58608"/>
        <dbReference type="EC" id="2.3.1.51"/>
    </reaction>
</comment>
<evidence type="ECO:0000313" key="10">
    <source>
        <dbReference type="EMBL" id="KAL2613654.1"/>
    </source>
</evidence>
<evidence type="ECO:0000256" key="7">
    <source>
        <dbReference type="SAM" id="MobiDB-lite"/>
    </source>
</evidence>
<keyword evidence="11" id="KW-1185">Reference proteome</keyword>
<feature type="region of interest" description="Disordered" evidence="7">
    <location>
        <begin position="1"/>
        <end position="39"/>
    </location>
</feature>
<reference evidence="10 11" key="1">
    <citation type="submission" date="2024-09" db="EMBL/GenBank/DDBJ databases">
        <title>Chromosome-scale assembly of Riccia fluitans.</title>
        <authorList>
            <person name="Paukszto L."/>
            <person name="Sawicki J."/>
            <person name="Karawczyk K."/>
            <person name="Piernik-Szablinska J."/>
            <person name="Szczecinska M."/>
            <person name="Mazdziarz M."/>
        </authorList>
    </citation>
    <scope>NUCLEOTIDE SEQUENCE [LARGE SCALE GENOMIC DNA]</scope>
    <source>
        <strain evidence="10">Rf_01</strain>
        <tissue evidence="10">Aerial parts of the thallus</tissue>
    </source>
</reference>
<dbReference type="CDD" id="cd07990">
    <property type="entry name" value="LPLAT_LCLAT1-like"/>
    <property type="match status" value="1"/>
</dbReference>
<evidence type="ECO:0000256" key="1">
    <source>
        <dbReference type="ARBA" id="ARBA00001141"/>
    </source>
</evidence>
<gene>
    <name evidence="10" type="ORF">R1flu_025346</name>
</gene>
<dbReference type="AlphaFoldDB" id="A0ABD1XXH5"/>
<keyword evidence="6" id="KW-0012">Acyltransferase</keyword>
<evidence type="ECO:0000256" key="2">
    <source>
        <dbReference type="ARBA" id="ARBA00004728"/>
    </source>
</evidence>
<organism evidence="10 11">
    <name type="scientific">Riccia fluitans</name>
    <dbReference type="NCBI Taxonomy" id="41844"/>
    <lineage>
        <taxon>Eukaryota</taxon>
        <taxon>Viridiplantae</taxon>
        <taxon>Streptophyta</taxon>
        <taxon>Embryophyta</taxon>
        <taxon>Marchantiophyta</taxon>
        <taxon>Marchantiopsida</taxon>
        <taxon>Marchantiidae</taxon>
        <taxon>Marchantiales</taxon>
        <taxon>Ricciaceae</taxon>
        <taxon>Riccia</taxon>
    </lineage>
</organism>
<feature type="transmembrane region" description="Helical" evidence="8">
    <location>
        <begin position="606"/>
        <end position="625"/>
    </location>
</feature>
<proteinExistence type="inferred from homology"/>